<organism evidence="1 2">
    <name type="scientific">Arenibacter troitsensis</name>
    <dbReference type="NCBI Taxonomy" id="188872"/>
    <lineage>
        <taxon>Bacteria</taxon>
        <taxon>Pseudomonadati</taxon>
        <taxon>Bacteroidota</taxon>
        <taxon>Flavobacteriia</taxon>
        <taxon>Flavobacteriales</taxon>
        <taxon>Flavobacteriaceae</taxon>
        <taxon>Arenibacter</taxon>
    </lineage>
</organism>
<keyword evidence="2" id="KW-1185">Reference proteome</keyword>
<evidence type="ECO:0000313" key="2">
    <source>
        <dbReference type="Proteomes" id="UP000193420"/>
    </source>
</evidence>
<dbReference type="EMBL" id="FXAO01000002">
    <property type="protein sequence ID" value="SMG19525.1"/>
    <property type="molecule type" value="Genomic_DNA"/>
</dbReference>
<reference evidence="2" key="1">
    <citation type="submission" date="2017-04" db="EMBL/GenBank/DDBJ databases">
        <authorList>
            <person name="Varghese N."/>
            <person name="Submissions S."/>
        </authorList>
    </citation>
    <scope>NUCLEOTIDE SEQUENCE [LARGE SCALE GENOMIC DNA]</scope>
    <source>
        <strain evidence="2">DSM 19835</strain>
    </source>
</reference>
<gene>
    <name evidence="1" type="ORF">SAMN03080602_01237</name>
</gene>
<dbReference type="OrthoDB" id="7061679at2"/>
<accession>A0A1X7IWE8</accession>
<name>A0A1X7IWE8_9FLAO</name>
<dbReference type="RefSeq" id="WP_139827172.1">
    <property type="nucleotide sequence ID" value="NZ_FXAO01000002.1"/>
</dbReference>
<protein>
    <recommendedName>
        <fullName evidence="3">Peptidase U49</fullName>
    </recommendedName>
</protein>
<evidence type="ECO:0000313" key="1">
    <source>
        <dbReference type="EMBL" id="SMG19525.1"/>
    </source>
</evidence>
<sequence>MNYDTDIKLAKEKDAIDNGKIFDFRDTPYEHLCDDFYKFCRQHLNENSEKYNIEPSIFIYTGFFDSNAMAQYKNDAFSIHINVGLIKKCQENYLQNKSFDEYLEKQFSKITKHFDNPITGLAFQIATQFTYYHEFAHLVQFEKKRENISLQERFVITSTYDKVKQHMETNADTLASIAIASHIQQYIKKSFGDNITQENVEFTIIVLCSCLLNHIANFYSDLPKIYFKEHKHPHPFLRLFTVNLNIVNYLNQSQFFKEKGIEIKINRVFKQILDFYQELEEKKIFDTKIAETMENASKQQEAIVEYMGDLIQYDVKDYNNAVDQWNKHFA</sequence>
<dbReference type="AlphaFoldDB" id="A0A1X7IWE8"/>
<proteinExistence type="predicted"/>
<evidence type="ECO:0008006" key="3">
    <source>
        <dbReference type="Google" id="ProtNLM"/>
    </source>
</evidence>
<dbReference type="Proteomes" id="UP000193420">
    <property type="component" value="Unassembled WGS sequence"/>
</dbReference>